<keyword evidence="2" id="KW-1133">Transmembrane helix</keyword>
<comment type="caution">
    <text evidence="3">The sequence shown here is derived from an EMBL/GenBank/DDBJ whole genome shotgun (WGS) entry which is preliminary data.</text>
</comment>
<feature type="compositionally biased region" description="Basic and acidic residues" evidence="1">
    <location>
        <begin position="507"/>
        <end position="517"/>
    </location>
</feature>
<reference evidence="3" key="1">
    <citation type="submission" date="2022-10" db="EMBL/GenBank/DDBJ databases">
        <title>The WGS of Solirubrobacter ginsenosidimutans DSM 21036.</title>
        <authorList>
            <person name="Jiang Z."/>
        </authorList>
    </citation>
    <scope>NUCLEOTIDE SEQUENCE</scope>
    <source>
        <strain evidence="3">DSM 21036</strain>
    </source>
</reference>
<feature type="compositionally biased region" description="Polar residues" evidence="1">
    <location>
        <begin position="431"/>
        <end position="441"/>
    </location>
</feature>
<protein>
    <submittedName>
        <fullName evidence="3">Uncharacterized protein</fullName>
    </submittedName>
</protein>
<keyword evidence="2" id="KW-0472">Membrane</keyword>
<name>A0A9X3N284_9ACTN</name>
<feature type="transmembrane region" description="Helical" evidence="2">
    <location>
        <begin position="222"/>
        <end position="242"/>
    </location>
</feature>
<keyword evidence="2" id="KW-0812">Transmembrane</keyword>
<evidence type="ECO:0000313" key="3">
    <source>
        <dbReference type="EMBL" id="MDA0167164.1"/>
    </source>
</evidence>
<keyword evidence="4" id="KW-1185">Reference proteome</keyword>
<feature type="transmembrane region" description="Helical" evidence="2">
    <location>
        <begin position="249"/>
        <end position="274"/>
    </location>
</feature>
<proteinExistence type="predicted"/>
<gene>
    <name evidence="3" type="ORF">OM076_43290</name>
</gene>
<evidence type="ECO:0000313" key="4">
    <source>
        <dbReference type="Proteomes" id="UP001149140"/>
    </source>
</evidence>
<feature type="transmembrane region" description="Helical" evidence="2">
    <location>
        <begin position="197"/>
        <end position="216"/>
    </location>
</feature>
<feature type="region of interest" description="Disordered" evidence="1">
    <location>
        <begin position="422"/>
        <end position="532"/>
    </location>
</feature>
<accession>A0A9X3N284</accession>
<organism evidence="3 4">
    <name type="scientific">Solirubrobacter ginsenosidimutans</name>
    <dbReference type="NCBI Taxonomy" id="490573"/>
    <lineage>
        <taxon>Bacteria</taxon>
        <taxon>Bacillati</taxon>
        <taxon>Actinomycetota</taxon>
        <taxon>Thermoleophilia</taxon>
        <taxon>Solirubrobacterales</taxon>
        <taxon>Solirubrobacteraceae</taxon>
        <taxon>Solirubrobacter</taxon>
    </lineage>
</organism>
<dbReference type="EMBL" id="JAPDOD010000090">
    <property type="protein sequence ID" value="MDA0167164.1"/>
    <property type="molecule type" value="Genomic_DNA"/>
</dbReference>
<dbReference type="RefSeq" id="WP_270046414.1">
    <property type="nucleotide sequence ID" value="NZ_JAPDOD010000090.1"/>
</dbReference>
<sequence length="532" mass="54671">MPASAHAADLFPVDDWLGSGIKKAGEVALGPLKVGAEEIARLLATIVGALADLLIPKSLVRAGIDGIRWLVELPTVGNEVSATGAVGAVRMPHLAELRGVLTWIGITLLPLGVVISAGRAFLMPGVDTDSPAEILQRAFTAGFGLLTYDWAWGVLTRLSRLLTDALLGLPWVADGVERMLETLLIGGAAGTAVASEFVIPLLIACAGAALLGLLAIRVGLEVVTALVYVLGGLALGASVTPFGRRLLSAWMLAAGAILLLPLLWTAVFVTGAALMLDAQPAGGSGFVGFVAQLYNVVAALAVFALAIMLAKGVFRQALGAINSVALTPTSVRPAGLQRGAAAERTRGLTTNATPAGLARFSQQLRGGSQRAAVAGTTAATSAVRHPLTMLRGAGAATRRQVQTTRTGADALRLAMSRPGLAALGDVARTRTAGSLRTRTNGNGRGAPLGRQAPGVRAPTPQRAPARASAAGAHPMASSSEPARRASPPEPARHARPPVGVEQGTRFAVERDWLERSRNARSAPEEGGSNGRR</sequence>
<feature type="compositionally biased region" description="Low complexity" evidence="1">
    <location>
        <begin position="456"/>
        <end position="480"/>
    </location>
</feature>
<dbReference type="Proteomes" id="UP001149140">
    <property type="component" value="Unassembled WGS sequence"/>
</dbReference>
<evidence type="ECO:0000256" key="2">
    <source>
        <dbReference type="SAM" id="Phobius"/>
    </source>
</evidence>
<feature type="transmembrane region" description="Helical" evidence="2">
    <location>
        <begin position="100"/>
        <end position="122"/>
    </location>
</feature>
<evidence type="ECO:0000256" key="1">
    <source>
        <dbReference type="SAM" id="MobiDB-lite"/>
    </source>
</evidence>
<feature type="transmembrane region" description="Helical" evidence="2">
    <location>
        <begin position="286"/>
        <end position="310"/>
    </location>
</feature>
<dbReference type="AlphaFoldDB" id="A0A9X3N284"/>